<dbReference type="SUPFAM" id="SSF53706">
    <property type="entry name" value="Formate dehydrogenase/DMSO reductase, domains 1-3"/>
    <property type="match status" value="1"/>
</dbReference>
<organism evidence="11 12">
    <name type="scientific">Bordetella pseudohinzii</name>
    <dbReference type="NCBI Taxonomy" id="1331258"/>
    <lineage>
        <taxon>Bacteria</taxon>
        <taxon>Pseudomonadati</taxon>
        <taxon>Pseudomonadota</taxon>
        <taxon>Betaproteobacteria</taxon>
        <taxon>Burkholderiales</taxon>
        <taxon>Alcaligenaceae</taxon>
        <taxon>Bordetella</taxon>
    </lineage>
</organism>
<reference evidence="11 12" key="1">
    <citation type="submission" date="2015-09" db="EMBL/GenBank/DDBJ databases">
        <authorList>
            <person name="Jackson K.R."/>
            <person name="Lunt B.L."/>
            <person name="Fisher J.N.B."/>
            <person name="Gardner A.V."/>
            <person name="Bailey M.E."/>
            <person name="Deus L.M."/>
            <person name="Earl A.S."/>
            <person name="Gibby P.D."/>
            <person name="Hartmann K.A."/>
            <person name="Liu J.E."/>
            <person name="Manci A.M."/>
            <person name="Nielsen D.A."/>
            <person name="Solomon M.B."/>
            <person name="Breakwell D.P."/>
            <person name="Burnett S.H."/>
            <person name="Grose J.H."/>
        </authorList>
    </citation>
    <scope>NUCLEOTIDE SEQUENCE [LARGE SCALE GENOMIC DNA]</scope>
    <source>
        <strain evidence="11 12">2789STDY5608636</strain>
    </source>
</reference>
<sequence>MATQRFSHCSHWGAYTLVVEAGRIAAIEPFEHDPAPSPIIQSVRHWADPSRRVLQPMVRKSWLERRAPGPRRPDEPFVALPWDQAIGLVADEIRRVSAEHGNGSIFAGSYGWTSCGRFHHAASQLKRMLSLVGGYTGHVDTYSTAAGPVILRHVLGDQEACAGGASTLDTLARHSETVVVFGALSPRTAQSEAGGIARHMLETHLRAMVARGVRFVLVSPVRDDLPDWVPAEWWPLRPNTDAAVMLGLAGEIVRAGRHDADFLARCCSGSEPFLAYLRGEGDGQPKSAEWAAGIAQVDAARLRALARRLVDSRSMLTVSWSLQRADHGEHVFWSALGLAAVIGQIGLPGGGVGFGYASLGGVGAPLAAARSPSLPLGRNPNADFIPCARIADMLLNPGGSFSYEGQTRRYPDTRLVYWAGGNPFHHHQDLNRLRMAWSRPETIVVQEPMWTATARRADIVLPASTSLERNDLAGARRSDHIIAMHQAIAPLGQARSDYDICRELAASLGVEAAFSEGRSEMDWIRLLYETTRADAAQRFDHAMPAFEAFWARGHARVPTRDHYTYLEAFRQAPQDHPLRTESGRILLYSRTLEGLRLADCPPHPSWLEPAEWLGSREATPRQFHLLSRQPAGKLHSQLDDAPASMATKHEGRERIWLHPDDARRLGIAEHDVVRVWNSRGQCLASAHLNSLVRPQVAILPTGAWYEPQDESPYPLELAGNPNALTLDKGSSAFGQGCSAHTCMVTIERYAGRP</sequence>
<dbReference type="InterPro" id="IPR006656">
    <property type="entry name" value="Mopterin_OxRdtase"/>
</dbReference>
<evidence type="ECO:0000256" key="1">
    <source>
        <dbReference type="ARBA" id="ARBA00001942"/>
    </source>
</evidence>
<accession>A0A0M7EE96</accession>
<dbReference type="RefSeq" id="WP_043211141.1">
    <property type="nucleotide sequence ID" value="NZ_CAJGUP010000223.1"/>
</dbReference>
<feature type="domain" description="Molybdopterin oxidoreductase N-terminal" evidence="9">
    <location>
        <begin position="8"/>
        <end position="43"/>
    </location>
</feature>
<dbReference type="KEGG" id="bpdz:BBN53_00150"/>
<dbReference type="GO" id="GO:0009061">
    <property type="term" value="P:anaerobic respiration"/>
    <property type="evidence" value="ECO:0007669"/>
    <property type="project" value="TreeGrafter"/>
</dbReference>
<dbReference type="EC" id="1.7.2.3" evidence="11"/>
<dbReference type="Gene3D" id="2.40.40.20">
    <property type="match status" value="1"/>
</dbReference>
<protein>
    <submittedName>
        <fullName evidence="10">Biotin transporter BioY</fullName>
    </submittedName>
    <submittedName>
        <fullName evidence="11">Dimethyl sulfoxide/trimethylamine N-oxide reductase</fullName>
        <ecNumber evidence="11">1.7.2.3</ecNumber>
    </submittedName>
</protein>
<evidence type="ECO:0000256" key="4">
    <source>
        <dbReference type="ARBA" id="ARBA00022723"/>
    </source>
</evidence>
<dbReference type="GO" id="GO:0050626">
    <property type="term" value="F:trimethylamine-N-oxide reductase (cytochrome c) activity"/>
    <property type="evidence" value="ECO:0007669"/>
    <property type="project" value="UniProtKB-EC"/>
</dbReference>
<dbReference type="Pfam" id="PF00384">
    <property type="entry name" value="Molybdopterin"/>
    <property type="match status" value="1"/>
</dbReference>
<dbReference type="EMBL" id="CYTV01000003">
    <property type="protein sequence ID" value="CUI65409.1"/>
    <property type="molecule type" value="Genomic_DNA"/>
</dbReference>
<keyword evidence="13" id="KW-1185">Reference proteome</keyword>
<dbReference type="GO" id="GO:0009055">
    <property type="term" value="F:electron transfer activity"/>
    <property type="evidence" value="ECO:0007669"/>
    <property type="project" value="TreeGrafter"/>
</dbReference>
<dbReference type="PROSITE" id="PS00490">
    <property type="entry name" value="MOLYBDOPTERIN_PROK_2"/>
    <property type="match status" value="1"/>
</dbReference>
<evidence type="ECO:0000256" key="3">
    <source>
        <dbReference type="ARBA" id="ARBA00022505"/>
    </source>
</evidence>
<dbReference type="GO" id="GO:0030288">
    <property type="term" value="C:outer membrane-bounded periplasmic space"/>
    <property type="evidence" value="ECO:0007669"/>
    <property type="project" value="TreeGrafter"/>
</dbReference>
<evidence type="ECO:0000313" key="10">
    <source>
        <dbReference type="EMBL" id="ANY18114.1"/>
    </source>
</evidence>
<proteinExistence type="inferred from homology"/>
<evidence type="ECO:0000313" key="11">
    <source>
        <dbReference type="EMBL" id="CUI65409.1"/>
    </source>
</evidence>
<feature type="domain" description="Molybdopterin oxidoreductase" evidence="7">
    <location>
        <begin position="52"/>
        <end position="505"/>
    </location>
</feature>
<dbReference type="PANTHER" id="PTHR43742:SF10">
    <property type="entry name" value="TRIMETHYLAMINE-N-OXIDE REDUCTASE 2"/>
    <property type="match status" value="1"/>
</dbReference>
<dbReference type="Gene3D" id="3.90.55.10">
    <property type="entry name" value="Dimethylsulfoxide Reductase, domain 3"/>
    <property type="match status" value="1"/>
</dbReference>
<dbReference type="InterPro" id="IPR006657">
    <property type="entry name" value="MoPterin_dinucl-bd_dom"/>
</dbReference>
<keyword evidence="3" id="KW-0500">Molybdenum</keyword>
<dbReference type="GO" id="GO:0030151">
    <property type="term" value="F:molybdenum ion binding"/>
    <property type="evidence" value="ECO:0007669"/>
    <property type="project" value="TreeGrafter"/>
</dbReference>
<dbReference type="Proteomes" id="UP000092950">
    <property type="component" value="Chromosome"/>
</dbReference>
<dbReference type="Pfam" id="PF18364">
    <property type="entry name" value="Molybdopterin_N"/>
    <property type="match status" value="1"/>
</dbReference>
<dbReference type="AlphaFoldDB" id="A0A0J6F299"/>
<accession>A0A0J6F299</accession>
<evidence type="ECO:0000256" key="5">
    <source>
        <dbReference type="ARBA" id="ARBA00022764"/>
    </source>
</evidence>
<dbReference type="OrthoDB" id="9815647at2"/>
<keyword evidence="4" id="KW-0479">Metal-binding</keyword>
<dbReference type="Proteomes" id="UP000053096">
    <property type="component" value="Unassembled WGS sequence"/>
</dbReference>
<dbReference type="Pfam" id="PF01568">
    <property type="entry name" value="Molydop_binding"/>
    <property type="match status" value="1"/>
</dbReference>
<comment type="cofactor">
    <cofactor evidence="1">
        <name>Mo-bis(molybdopterin guanine dinucleotide)</name>
        <dbReference type="ChEBI" id="CHEBI:60539"/>
    </cofactor>
</comment>
<reference evidence="10 13" key="2">
    <citation type="submission" date="2016-07" db="EMBL/GenBank/DDBJ databases">
        <title>Complete genome sequences of Bordetella pseudohinzii.</title>
        <authorList>
            <person name="Spilker T."/>
            <person name="Darrah R."/>
            <person name="LiPuma J.J."/>
        </authorList>
    </citation>
    <scope>NUCLEOTIDE SEQUENCE [LARGE SCALE GENOMIC DNA]</scope>
    <source>
        <strain evidence="10 13">HI4681</strain>
    </source>
</reference>
<dbReference type="InterPro" id="IPR041460">
    <property type="entry name" value="Molybdopterin_N"/>
</dbReference>
<evidence type="ECO:0000259" key="7">
    <source>
        <dbReference type="Pfam" id="PF00384"/>
    </source>
</evidence>
<evidence type="ECO:0000259" key="8">
    <source>
        <dbReference type="Pfam" id="PF01568"/>
    </source>
</evidence>
<dbReference type="PANTHER" id="PTHR43742">
    <property type="entry name" value="TRIMETHYLAMINE-N-OXIDE REDUCTASE"/>
    <property type="match status" value="1"/>
</dbReference>
<comment type="similarity">
    <text evidence="2">Belongs to the prokaryotic molybdopterin-containing oxidoreductase family.</text>
</comment>
<evidence type="ECO:0000259" key="9">
    <source>
        <dbReference type="Pfam" id="PF18364"/>
    </source>
</evidence>
<evidence type="ECO:0000313" key="12">
    <source>
        <dbReference type="Proteomes" id="UP000053096"/>
    </source>
</evidence>
<gene>
    <name evidence="11" type="primary">dmsA</name>
    <name evidence="10" type="ORF">BBN53_00150</name>
    <name evidence="11" type="ORF">ERS370011_01623</name>
</gene>
<evidence type="ECO:0000313" key="13">
    <source>
        <dbReference type="Proteomes" id="UP000092950"/>
    </source>
</evidence>
<dbReference type="InterPro" id="IPR050612">
    <property type="entry name" value="Prok_Mopterin_Oxidored"/>
</dbReference>
<dbReference type="InterPro" id="IPR009010">
    <property type="entry name" value="Asp_de-COase-like_dom_sf"/>
</dbReference>
<dbReference type="GO" id="GO:0043546">
    <property type="term" value="F:molybdopterin cofactor binding"/>
    <property type="evidence" value="ECO:0007669"/>
    <property type="project" value="InterPro"/>
</dbReference>
<keyword evidence="6 11" id="KW-0560">Oxidoreductase</keyword>
<feature type="domain" description="Molybdopterin dinucleotide-binding" evidence="8">
    <location>
        <begin position="623"/>
        <end position="742"/>
    </location>
</feature>
<keyword evidence="5" id="KW-0574">Periplasm</keyword>
<evidence type="ECO:0000256" key="2">
    <source>
        <dbReference type="ARBA" id="ARBA00010312"/>
    </source>
</evidence>
<dbReference type="EMBL" id="CP016440">
    <property type="protein sequence ID" value="ANY18114.1"/>
    <property type="molecule type" value="Genomic_DNA"/>
</dbReference>
<dbReference type="Gene3D" id="3.40.228.10">
    <property type="entry name" value="Dimethylsulfoxide Reductase, domain 2"/>
    <property type="match status" value="1"/>
</dbReference>
<evidence type="ECO:0000256" key="6">
    <source>
        <dbReference type="ARBA" id="ARBA00023002"/>
    </source>
</evidence>
<name>A0A0J6F299_9BORD</name>
<dbReference type="Gene3D" id="3.40.50.740">
    <property type="match status" value="1"/>
</dbReference>
<dbReference type="SUPFAM" id="SSF50692">
    <property type="entry name" value="ADC-like"/>
    <property type="match status" value="1"/>
</dbReference>
<dbReference type="InterPro" id="IPR006655">
    <property type="entry name" value="Mopterin_OxRdtase_prok_CS"/>
</dbReference>